<protein>
    <recommendedName>
        <fullName evidence="5">Pyridoxamine kinase/Phosphomethylpyrimidine kinase domain-containing protein</fullName>
    </recommendedName>
</protein>
<organism evidence="3 4">
    <name type="scientific">Penicillium oxalicum (strain 114-2 / CGMCC 5302)</name>
    <name type="common">Penicillium decumbens</name>
    <dbReference type="NCBI Taxonomy" id="933388"/>
    <lineage>
        <taxon>Eukaryota</taxon>
        <taxon>Fungi</taxon>
        <taxon>Dikarya</taxon>
        <taxon>Ascomycota</taxon>
        <taxon>Pezizomycotina</taxon>
        <taxon>Eurotiomycetes</taxon>
        <taxon>Eurotiomycetidae</taxon>
        <taxon>Eurotiales</taxon>
        <taxon>Aspergillaceae</taxon>
        <taxon>Penicillium</taxon>
    </lineage>
</organism>
<dbReference type="InterPro" id="IPR027574">
    <property type="entry name" value="Thiaminase_II"/>
</dbReference>
<dbReference type="HOGENOM" id="CLU_020520_2_1_1"/>
<dbReference type="Pfam" id="PF08543">
    <property type="entry name" value="Phos_pyr_kin"/>
    <property type="match status" value="1"/>
</dbReference>
<gene>
    <name evidence="3" type="ORF">PDE_03847</name>
</gene>
<dbReference type="SUPFAM" id="SSF48613">
    <property type="entry name" value="Heme oxygenase-like"/>
    <property type="match status" value="1"/>
</dbReference>
<dbReference type="Proteomes" id="UP000019376">
    <property type="component" value="Unassembled WGS sequence"/>
</dbReference>
<dbReference type="SUPFAM" id="SSF53613">
    <property type="entry name" value="Ribokinase-like"/>
    <property type="match status" value="1"/>
</dbReference>
<dbReference type="NCBIfam" id="TIGR00097">
    <property type="entry name" value="HMP-P_kinase"/>
    <property type="match status" value="1"/>
</dbReference>
<dbReference type="FunFam" id="1.20.910.10:FF:000003">
    <property type="entry name" value="Hydroxymethylpyrimidine/phosphomethylpyrimidine kinase THI20"/>
    <property type="match status" value="1"/>
</dbReference>
<dbReference type="InterPro" id="IPR004399">
    <property type="entry name" value="HMP/HMP-P_kinase_dom"/>
</dbReference>
<dbReference type="EMBL" id="KB644411">
    <property type="protein sequence ID" value="EPS28901.1"/>
    <property type="molecule type" value="Genomic_DNA"/>
</dbReference>
<dbReference type="GO" id="GO:0008902">
    <property type="term" value="F:hydroxymethylpyrimidine kinase activity"/>
    <property type="evidence" value="ECO:0007669"/>
    <property type="project" value="TreeGrafter"/>
</dbReference>
<dbReference type="InterPro" id="IPR013749">
    <property type="entry name" value="PM/HMP-P_kinase-1"/>
</dbReference>
<dbReference type="PANTHER" id="PTHR20858">
    <property type="entry name" value="PHOSPHOMETHYLPYRIMIDINE KINASE"/>
    <property type="match status" value="1"/>
</dbReference>
<accession>S7ZJR1</accession>
<dbReference type="CDD" id="cd19367">
    <property type="entry name" value="TenA_C_ScTHI20-like"/>
    <property type="match status" value="1"/>
</dbReference>
<dbReference type="Pfam" id="PF03070">
    <property type="entry name" value="TENA_THI-4"/>
    <property type="match status" value="1"/>
</dbReference>
<dbReference type="GO" id="GO:0050334">
    <property type="term" value="F:thiaminase activity"/>
    <property type="evidence" value="ECO:0007669"/>
    <property type="project" value="InterPro"/>
</dbReference>
<dbReference type="InterPro" id="IPR004305">
    <property type="entry name" value="Thiaminase-2/PQQC"/>
</dbReference>
<name>S7ZJR1_PENO1</name>
<sequence>MSVKRVLVIAGSDSSGGAGLEADQRVLAAHGCYALTATTGLTAQNTLGVHDIFVVPSEFVRKQINAGLEDVGADVVKLGMLSSAETVDVIAETLQAHRIPTIVLDPVMISTSGFELLPAKAVTKLRTSLLPLTTILTPNIPEAQLLIKDAGLAASEPESLDDLVDLAKRICSLGPKAVLLKGGHCPLTKDHKVAQSSEDSAIVIDILYDGETAETTFFETEYLVSKNTHGTGCSLASAIAANLSMGKDMKRAVRSAVRFVEAGIKTSSELGQGSGPINHFHSMYTMPFAPGRFLEYILDLPSVHKTWERFIKHDFVEGMGQGTLPVERFKEYLVQDYLYLVQFARSNALASYKSSDMDSIAASARIVLHIQREMSLHLDYCASFGLSKQEMESHPETIACTAYSRYILDVGQSGDWLALQMALAPCLIGYGAVARRLHSDKNTLREGNQYWKWIENYVADDYTEAVRLGSALLEDHVQKVSPNRLEELIRIFIRATELEISFWDMGLSSQKV</sequence>
<dbReference type="PhylomeDB" id="S7ZJR1"/>
<dbReference type="GO" id="GO:0008972">
    <property type="term" value="F:phosphomethylpyrimidine kinase activity"/>
    <property type="evidence" value="ECO:0007669"/>
    <property type="project" value="InterPro"/>
</dbReference>
<dbReference type="GO" id="GO:0005829">
    <property type="term" value="C:cytosol"/>
    <property type="evidence" value="ECO:0007669"/>
    <property type="project" value="TreeGrafter"/>
</dbReference>
<dbReference type="InterPro" id="IPR016084">
    <property type="entry name" value="Haem_Oase-like_multi-hlx"/>
</dbReference>
<reference evidence="3 4" key="1">
    <citation type="journal article" date="2013" name="PLoS ONE">
        <title>Genomic and secretomic analyses reveal unique features of the lignocellulolytic enzyme system of Penicillium decumbens.</title>
        <authorList>
            <person name="Liu G."/>
            <person name="Zhang L."/>
            <person name="Wei X."/>
            <person name="Zou G."/>
            <person name="Qin Y."/>
            <person name="Ma L."/>
            <person name="Li J."/>
            <person name="Zheng H."/>
            <person name="Wang S."/>
            <person name="Wang C."/>
            <person name="Xun L."/>
            <person name="Zhao G.-P."/>
            <person name="Zhou Z."/>
            <person name="Qu Y."/>
        </authorList>
    </citation>
    <scope>NUCLEOTIDE SEQUENCE [LARGE SCALE GENOMIC DNA]</scope>
    <source>
        <strain evidence="4">114-2 / CGMCC 5302</strain>
    </source>
</reference>
<dbReference type="eggNOG" id="KOG2598">
    <property type="taxonomic scope" value="Eukaryota"/>
</dbReference>
<dbReference type="Gene3D" id="3.40.1190.20">
    <property type="match status" value="1"/>
</dbReference>
<evidence type="ECO:0000259" key="2">
    <source>
        <dbReference type="Pfam" id="PF08543"/>
    </source>
</evidence>
<feature type="domain" description="Pyridoxamine kinase/Phosphomethylpyrimidine kinase" evidence="2">
    <location>
        <begin position="13"/>
        <end position="278"/>
    </location>
</feature>
<dbReference type="OrthoDB" id="10028886at2759"/>
<proteinExistence type="predicted"/>
<keyword evidence="4" id="KW-1185">Reference proteome</keyword>
<feature type="domain" description="Thiaminase-2/PQQC" evidence="1">
    <location>
        <begin position="301"/>
        <end position="507"/>
    </location>
</feature>
<evidence type="ECO:0008006" key="5">
    <source>
        <dbReference type="Google" id="ProtNLM"/>
    </source>
</evidence>
<evidence type="ECO:0000313" key="3">
    <source>
        <dbReference type="EMBL" id="EPS28901.1"/>
    </source>
</evidence>
<dbReference type="FunFam" id="3.40.1190.20:FF:000034">
    <property type="entry name" value="Putative hydroxymethylpyrimidine/ phosphomethylpyrimidine kinase 2"/>
    <property type="match status" value="1"/>
</dbReference>
<dbReference type="GO" id="GO:0009228">
    <property type="term" value="P:thiamine biosynthetic process"/>
    <property type="evidence" value="ECO:0007669"/>
    <property type="project" value="InterPro"/>
</dbReference>
<dbReference type="InterPro" id="IPR029056">
    <property type="entry name" value="Ribokinase-like"/>
</dbReference>
<dbReference type="AlphaFoldDB" id="S7ZJR1"/>
<dbReference type="PANTHER" id="PTHR20858:SF17">
    <property type="entry name" value="HYDROXYMETHYLPYRIMIDINE_PHOSPHOMETHYLPYRIMIDINE KINASE THI20-RELATED"/>
    <property type="match status" value="1"/>
</dbReference>
<dbReference type="CDD" id="cd01169">
    <property type="entry name" value="HMPP_kinase"/>
    <property type="match status" value="1"/>
</dbReference>
<dbReference type="STRING" id="933388.S7ZJR1"/>
<dbReference type="Gene3D" id="1.20.910.10">
    <property type="entry name" value="Heme oxygenase-like"/>
    <property type="match status" value="1"/>
</dbReference>
<evidence type="ECO:0000313" key="4">
    <source>
        <dbReference type="Proteomes" id="UP000019376"/>
    </source>
</evidence>
<dbReference type="NCBIfam" id="TIGR04306">
    <property type="entry name" value="salvage_TenA"/>
    <property type="match status" value="1"/>
</dbReference>
<evidence type="ECO:0000259" key="1">
    <source>
        <dbReference type="Pfam" id="PF03070"/>
    </source>
</evidence>